<keyword evidence="4" id="KW-1185">Reference proteome</keyword>
<evidence type="ECO:0000313" key="4">
    <source>
        <dbReference type="Proteomes" id="UP001620626"/>
    </source>
</evidence>
<sequence length="270" mass="28768">MAVVPSAYPPSPTLSLLLIASRFSSPPFSLAVLIASRAASSLLLLLLVLYTKRRPRRDTNGRTDRPTDDWVCRKATLLLDDDSDDCLLFAVWPSSIKPITGRNLVCPPGRPAPSATTAGGDKANGQNRWECGERGGKGIGPERGGGNTRRAFGRERCVFGCPSHHITELVENEVRTAQGRGKSPAMPGIHLWIRGTGTEDSSSRTHFEKNGMEMVVGAGGGRGGGGEGAEHRRQGQPILFQSFGGLFAGTQNCDHSPPGEKKAIGGRTDI</sequence>
<keyword evidence="2" id="KW-0812">Transmembrane</keyword>
<feature type="compositionally biased region" description="Basic and acidic residues" evidence="1">
    <location>
        <begin position="257"/>
        <end position="270"/>
    </location>
</feature>
<protein>
    <submittedName>
        <fullName evidence="3">Uncharacterized protein</fullName>
    </submittedName>
</protein>
<comment type="caution">
    <text evidence="3">The sequence shown here is derived from an EMBL/GenBank/DDBJ whole genome shotgun (WGS) entry which is preliminary data.</text>
</comment>
<reference evidence="3 4" key="1">
    <citation type="submission" date="2024-10" db="EMBL/GenBank/DDBJ databases">
        <authorList>
            <person name="Kim D."/>
        </authorList>
    </citation>
    <scope>NUCLEOTIDE SEQUENCE [LARGE SCALE GENOMIC DNA]</scope>
    <source>
        <strain evidence="3">BH-2024</strain>
    </source>
</reference>
<evidence type="ECO:0000256" key="1">
    <source>
        <dbReference type="SAM" id="MobiDB-lite"/>
    </source>
</evidence>
<dbReference type="Proteomes" id="UP001620626">
    <property type="component" value="Unassembled WGS sequence"/>
</dbReference>
<feature type="compositionally biased region" description="Gly residues" evidence="1">
    <location>
        <begin position="137"/>
        <end position="147"/>
    </location>
</feature>
<accession>A0ABD2JAX4</accession>
<name>A0ABD2JAX4_9BILA</name>
<keyword evidence="2" id="KW-1133">Transmembrane helix</keyword>
<organism evidence="3 4">
    <name type="scientific">Heterodera trifolii</name>
    <dbReference type="NCBI Taxonomy" id="157864"/>
    <lineage>
        <taxon>Eukaryota</taxon>
        <taxon>Metazoa</taxon>
        <taxon>Ecdysozoa</taxon>
        <taxon>Nematoda</taxon>
        <taxon>Chromadorea</taxon>
        <taxon>Rhabditida</taxon>
        <taxon>Tylenchina</taxon>
        <taxon>Tylenchomorpha</taxon>
        <taxon>Tylenchoidea</taxon>
        <taxon>Heteroderidae</taxon>
        <taxon>Heteroderinae</taxon>
        <taxon>Heterodera</taxon>
    </lineage>
</organism>
<evidence type="ECO:0000313" key="3">
    <source>
        <dbReference type="EMBL" id="KAL3087764.1"/>
    </source>
</evidence>
<keyword evidence="2" id="KW-0472">Membrane</keyword>
<proteinExistence type="predicted"/>
<feature type="region of interest" description="Disordered" evidence="1">
    <location>
        <begin position="249"/>
        <end position="270"/>
    </location>
</feature>
<dbReference type="EMBL" id="JBICBT010001015">
    <property type="protein sequence ID" value="KAL3087764.1"/>
    <property type="molecule type" value="Genomic_DNA"/>
</dbReference>
<evidence type="ECO:0000256" key="2">
    <source>
        <dbReference type="SAM" id="Phobius"/>
    </source>
</evidence>
<dbReference type="AlphaFoldDB" id="A0ABD2JAX4"/>
<gene>
    <name evidence="3" type="ORF">niasHT_029528</name>
</gene>
<feature type="region of interest" description="Disordered" evidence="1">
    <location>
        <begin position="110"/>
        <end position="147"/>
    </location>
</feature>
<feature type="transmembrane region" description="Helical" evidence="2">
    <location>
        <begin position="28"/>
        <end position="50"/>
    </location>
</feature>